<dbReference type="SUPFAM" id="SSF69118">
    <property type="entry name" value="AhpD-like"/>
    <property type="match status" value="1"/>
</dbReference>
<dbReference type="PANTHER" id="PTHR28180:SF2">
    <property type="entry name" value="PEROXISOMAL PROTEIN 2"/>
    <property type="match status" value="1"/>
</dbReference>
<comment type="caution">
    <text evidence="1">The sequence shown here is derived from an EMBL/GenBank/DDBJ whole genome shotgun (WGS) entry which is preliminary data.</text>
</comment>
<keyword evidence="2" id="KW-1185">Reference proteome</keyword>
<evidence type="ECO:0008006" key="3">
    <source>
        <dbReference type="Google" id="ProtNLM"/>
    </source>
</evidence>
<dbReference type="InterPro" id="IPR052999">
    <property type="entry name" value="PTS1_Protein"/>
</dbReference>
<dbReference type="STRING" id="52247.A0A4V4NFJ8"/>
<dbReference type="AlphaFoldDB" id="A0A4V4NFJ8"/>
<protein>
    <recommendedName>
        <fullName evidence="3">Carboxymuconolactone decarboxylase-like domain-containing protein</fullName>
    </recommendedName>
</protein>
<reference evidence="1 2" key="1">
    <citation type="journal article" date="2019" name="Front. Genet.">
        <title>Whole-Genome Sequencing of the Opportunistic Yeast Pathogen Candida inconspicua Uncovers Its Hybrid Origin.</title>
        <authorList>
            <person name="Mixao V."/>
            <person name="Hansen A.P."/>
            <person name="Saus E."/>
            <person name="Boekhout T."/>
            <person name="Lass-Florl C."/>
            <person name="Gabaldon T."/>
        </authorList>
    </citation>
    <scope>NUCLEOTIDE SEQUENCE [LARGE SCALE GENOMIC DNA]</scope>
    <source>
        <strain evidence="1 2">CBS 180</strain>
    </source>
</reference>
<sequence length="266" mass="30860">MSPILTAQRLHKLATWDKLSDCWYLIATVTLTVCNRPQEIPRLYHYALHTLYAKEQSNELLYQKVDSILRKFKTIKDTGEDLSFNPYQMKDGDSEELFRITDKFREIILKTAALSGLPKCINSMMQLKDHTPVLLRSRPNQLNRDKVENWDDYMAIQRRGKNYWDKVYTKISKRVENQMSSSYPDLWTYTIENVYSPLLSYNDIITADETSLVVIASLVPQDVLPQLKGHVKGALNAGISEEKVRETQEMASEIESWVVRDGHVKL</sequence>
<dbReference type="OrthoDB" id="5537330at2759"/>
<name>A0A4V4NFJ8_9ASCO</name>
<dbReference type="Proteomes" id="UP000307173">
    <property type="component" value="Unassembled WGS sequence"/>
</dbReference>
<dbReference type="Gene3D" id="1.20.1290.10">
    <property type="entry name" value="AhpD-like"/>
    <property type="match status" value="1"/>
</dbReference>
<dbReference type="EMBL" id="SELW01000485">
    <property type="protein sequence ID" value="TID24767.1"/>
    <property type="molecule type" value="Genomic_DNA"/>
</dbReference>
<evidence type="ECO:0000313" key="1">
    <source>
        <dbReference type="EMBL" id="TID24767.1"/>
    </source>
</evidence>
<gene>
    <name evidence="1" type="ORF">CANINC_002991</name>
</gene>
<accession>A0A4V4NFJ8</accession>
<evidence type="ECO:0000313" key="2">
    <source>
        <dbReference type="Proteomes" id="UP000307173"/>
    </source>
</evidence>
<dbReference type="InterPro" id="IPR029032">
    <property type="entry name" value="AhpD-like"/>
</dbReference>
<organism evidence="1 2">
    <name type="scientific">Pichia inconspicua</name>
    <dbReference type="NCBI Taxonomy" id="52247"/>
    <lineage>
        <taxon>Eukaryota</taxon>
        <taxon>Fungi</taxon>
        <taxon>Dikarya</taxon>
        <taxon>Ascomycota</taxon>
        <taxon>Saccharomycotina</taxon>
        <taxon>Pichiomycetes</taxon>
        <taxon>Pichiales</taxon>
        <taxon>Pichiaceae</taxon>
        <taxon>Pichia</taxon>
    </lineage>
</organism>
<dbReference type="PANTHER" id="PTHR28180">
    <property type="entry name" value="CONSERVED MITOCHONDRIAL PROTEIN-RELATED"/>
    <property type="match status" value="1"/>
</dbReference>
<proteinExistence type="predicted"/>